<keyword evidence="4" id="KW-0411">Iron-sulfur</keyword>
<sequence length="118" mass="13223">MTWHTLCRSDELPVGEMKSFIVDKHKIVLYHLSDGFFATQASCTHTFAPLARGKLLEDCKVQCPLHRARFDIRTGAVLDWANFPPGIQLLNVVRGEKALQTYKVSVKSGQVRVSVPEA</sequence>
<reference evidence="9 10" key="1">
    <citation type="submission" date="2019-09" db="EMBL/GenBank/DDBJ databases">
        <title>Hydrogenophaga aromatica sp. nov., isolated from a para-xylene-degrading enrichment culture.</title>
        <authorList>
            <person name="Tancsics A."/>
            <person name="Banerjee S."/>
        </authorList>
    </citation>
    <scope>NUCLEOTIDE SEQUENCE [LARGE SCALE GENOMIC DNA]</scope>
    <source>
        <strain evidence="9 10">D2P1</strain>
    </source>
</reference>
<dbReference type="InterPro" id="IPR036922">
    <property type="entry name" value="Rieske_2Fe-2S_sf"/>
</dbReference>
<comment type="similarity">
    <text evidence="6">Belongs to the bacterial ring-hydroxylating dioxygenase ferredoxin component family.</text>
</comment>
<accession>A0A7Y8GUI7</accession>
<evidence type="ECO:0000313" key="8">
    <source>
        <dbReference type="EMBL" id="NWF44938.1"/>
    </source>
</evidence>
<dbReference type="GO" id="GO:0046872">
    <property type="term" value="F:metal ion binding"/>
    <property type="evidence" value="ECO:0007669"/>
    <property type="project" value="UniProtKB-KW"/>
</dbReference>
<dbReference type="SUPFAM" id="SSF50022">
    <property type="entry name" value="ISP domain"/>
    <property type="match status" value="1"/>
</dbReference>
<name>A0A7Y8GUI7_9BURK</name>
<dbReference type="PROSITE" id="PS51296">
    <property type="entry name" value="RIESKE"/>
    <property type="match status" value="1"/>
</dbReference>
<comment type="cofactor">
    <cofactor evidence="5">
        <name>[2Fe-2S] cluster</name>
        <dbReference type="ChEBI" id="CHEBI:190135"/>
    </cofactor>
</comment>
<dbReference type="CDD" id="cd03528">
    <property type="entry name" value="Rieske_RO_ferredoxin"/>
    <property type="match status" value="1"/>
</dbReference>
<keyword evidence="1" id="KW-0001">2Fe-2S</keyword>
<evidence type="ECO:0000259" key="7">
    <source>
        <dbReference type="PROSITE" id="PS51296"/>
    </source>
</evidence>
<proteinExistence type="inferred from homology"/>
<keyword evidence="10" id="KW-1185">Reference proteome</keyword>
<dbReference type="PANTHER" id="PTHR21496:SF0">
    <property type="entry name" value="RIESKE DOMAIN-CONTAINING PROTEIN"/>
    <property type="match status" value="1"/>
</dbReference>
<gene>
    <name evidence="8" type="ORF">F3K02_06690</name>
    <name evidence="9" type="ORF">F3K02_07515</name>
</gene>
<dbReference type="Gene3D" id="2.102.10.10">
    <property type="entry name" value="Rieske [2Fe-2S] iron-sulphur domain"/>
    <property type="match status" value="1"/>
</dbReference>
<dbReference type="EMBL" id="VYGV01000006">
    <property type="protein sequence ID" value="NWF44938.1"/>
    <property type="molecule type" value="Genomic_DNA"/>
</dbReference>
<feature type="domain" description="Rieske" evidence="7">
    <location>
        <begin position="3"/>
        <end position="113"/>
    </location>
</feature>
<evidence type="ECO:0000256" key="2">
    <source>
        <dbReference type="ARBA" id="ARBA00022723"/>
    </source>
</evidence>
<dbReference type="AlphaFoldDB" id="A0A7Y8GUI7"/>
<evidence type="ECO:0000256" key="6">
    <source>
        <dbReference type="ARBA" id="ARBA00038001"/>
    </source>
</evidence>
<dbReference type="GO" id="GO:0051537">
    <property type="term" value="F:2 iron, 2 sulfur cluster binding"/>
    <property type="evidence" value="ECO:0007669"/>
    <property type="project" value="UniProtKB-KW"/>
</dbReference>
<dbReference type="EMBL" id="VYGV01000006">
    <property type="protein sequence ID" value="NWF45100.1"/>
    <property type="molecule type" value="Genomic_DNA"/>
</dbReference>
<evidence type="ECO:0000256" key="3">
    <source>
        <dbReference type="ARBA" id="ARBA00023004"/>
    </source>
</evidence>
<dbReference type="Pfam" id="PF00355">
    <property type="entry name" value="Rieske"/>
    <property type="match status" value="1"/>
</dbReference>
<evidence type="ECO:0000256" key="1">
    <source>
        <dbReference type="ARBA" id="ARBA00022714"/>
    </source>
</evidence>
<dbReference type="RefSeq" id="WP_177134566.1">
    <property type="nucleotide sequence ID" value="NZ_JAGPWB010000019.1"/>
</dbReference>
<evidence type="ECO:0000256" key="5">
    <source>
        <dbReference type="ARBA" id="ARBA00034078"/>
    </source>
</evidence>
<evidence type="ECO:0000313" key="10">
    <source>
        <dbReference type="Proteomes" id="UP000545507"/>
    </source>
</evidence>
<protein>
    <submittedName>
        <fullName evidence="9">Non-heme iron oxygenase ferredoxin subunit</fullName>
    </submittedName>
</protein>
<comment type="caution">
    <text evidence="9">The sequence shown here is derived from an EMBL/GenBank/DDBJ whole genome shotgun (WGS) entry which is preliminary data.</text>
</comment>
<evidence type="ECO:0000313" key="9">
    <source>
        <dbReference type="EMBL" id="NWF45100.1"/>
    </source>
</evidence>
<dbReference type="Proteomes" id="UP000545507">
    <property type="component" value="Unassembled WGS sequence"/>
</dbReference>
<keyword evidence="3" id="KW-0408">Iron</keyword>
<evidence type="ECO:0000256" key="4">
    <source>
        <dbReference type="ARBA" id="ARBA00023014"/>
    </source>
</evidence>
<organism evidence="9 10">
    <name type="scientific">Hydrogenophaga aromaticivorans</name>
    <dbReference type="NCBI Taxonomy" id="2610898"/>
    <lineage>
        <taxon>Bacteria</taxon>
        <taxon>Pseudomonadati</taxon>
        <taxon>Pseudomonadota</taxon>
        <taxon>Betaproteobacteria</taxon>
        <taxon>Burkholderiales</taxon>
        <taxon>Comamonadaceae</taxon>
        <taxon>Hydrogenophaga</taxon>
    </lineage>
</organism>
<keyword evidence="2" id="KW-0479">Metal-binding</keyword>
<dbReference type="PANTHER" id="PTHR21496">
    <property type="entry name" value="FERREDOXIN-RELATED"/>
    <property type="match status" value="1"/>
</dbReference>
<dbReference type="InterPro" id="IPR017941">
    <property type="entry name" value="Rieske_2Fe-2S"/>
</dbReference>